<dbReference type="EMBL" id="JAPWIE010000005">
    <property type="protein sequence ID" value="MCZ4551813.1"/>
    <property type="molecule type" value="Genomic_DNA"/>
</dbReference>
<sequence>MQSGGGVFDLIERSRKNAAQLSIDGDSAQLVFAQFYATSYRDPSQTVLQTGQKPRSRSELSLIHPLGSRAVPADFTRLRNSGRFELDTPLIEIKRVMKLQTIRNFAGETAVAGIFDET</sequence>
<dbReference type="RefSeq" id="WP_301572711.1">
    <property type="nucleotide sequence ID" value="NZ_JAPWIE010000005.1"/>
</dbReference>
<evidence type="ECO:0000313" key="1">
    <source>
        <dbReference type="EMBL" id="MCZ4551813.1"/>
    </source>
</evidence>
<comment type="caution">
    <text evidence="1">The sequence shown here is derived from an EMBL/GenBank/DDBJ whole genome shotgun (WGS) entry which is preliminary data.</text>
</comment>
<gene>
    <name evidence="1" type="ORF">O4213_17620</name>
</gene>
<reference evidence="1" key="1">
    <citation type="submission" date="2022-12" db="EMBL/GenBank/DDBJ databases">
        <authorList>
            <person name="Krivoruchko A.V."/>
            <person name="Elkin A."/>
        </authorList>
    </citation>
    <scope>NUCLEOTIDE SEQUENCE</scope>
    <source>
        <strain evidence="1">IEGM 1388</strain>
    </source>
</reference>
<evidence type="ECO:0000313" key="2">
    <source>
        <dbReference type="Proteomes" id="UP001067235"/>
    </source>
</evidence>
<name>A0ABT4MXR9_GORRU</name>
<organism evidence="1 2">
    <name type="scientific">Gordonia rubripertincta</name>
    <name type="common">Rhodococcus corallinus</name>
    <dbReference type="NCBI Taxonomy" id="36822"/>
    <lineage>
        <taxon>Bacteria</taxon>
        <taxon>Bacillati</taxon>
        <taxon>Actinomycetota</taxon>
        <taxon>Actinomycetes</taxon>
        <taxon>Mycobacteriales</taxon>
        <taxon>Gordoniaceae</taxon>
        <taxon>Gordonia</taxon>
    </lineage>
</organism>
<accession>A0ABT4MXR9</accession>
<protein>
    <submittedName>
        <fullName evidence="1">Uncharacterized protein</fullName>
    </submittedName>
</protein>
<proteinExistence type="predicted"/>
<dbReference type="Proteomes" id="UP001067235">
    <property type="component" value="Unassembled WGS sequence"/>
</dbReference>
<keyword evidence="2" id="KW-1185">Reference proteome</keyword>